<name>A0A6A5SA95_9PLEO</name>
<accession>A0A6A5SA95</accession>
<reference evidence="1" key="1">
    <citation type="journal article" date="2020" name="Stud. Mycol.">
        <title>101 Dothideomycetes genomes: a test case for predicting lifestyles and emergence of pathogens.</title>
        <authorList>
            <person name="Haridas S."/>
            <person name="Albert R."/>
            <person name="Binder M."/>
            <person name="Bloem J."/>
            <person name="Labutti K."/>
            <person name="Salamov A."/>
            <person name="Andreopoulos B."/>
            <person name="Baker S."/>
            <person name="Barry K."/>
            <person name="Bills G."/>
            <person name="Bluhm B."/>
            <person name="Cannon C."/>
            <person name="Castanera R."/>
            <person name="Culley D."/>
            <person name="Daum C."/>
            <person name="Ezra D."/>
            <person name="Gonzalez J."/>
            <person name="Henrissat B."/>
            <person name="Kuo A."/>
            <person name="Liang C."/>
            <person name="Lipzen A."/>
            <person name="Lutzoni F."/>
            <person name="Magnuson J."/>
            <person name="Mondo S."/>
            <person name="Nolan M."/>
            <person name="Ohm R."/>
            <person name="Pangilinan J."/>
            <person name="Park H.-J."/>
            <person name="Ramirez L."/>
            <person name="Alfaro M."/>
            <person name="Sun H."/>
            <person name="Tritt A."/>
            <person name="Yoshinaga Y."/>
            <person name="Zwiers L.-H."/>
            <person name="Turgeon B."/>
            <person name="Goodwin S."/>
            <person name="Spatafora J."/>
            <person name="Crous P."/>
            <person name="Grigoriev I."/>
        </authorList>
    </citation>
    <scope>NUCLEOTIDE SEQUENCE</scope>
    <source>
        <strain evidence="1">CBS 161.51</strain>
    </source>
</reference>
<organism evidence="1 2">
    <name type="scientific">Clathrospora elynae</name>
    <dbReference type="NCBI Taxonomy" id="706981"/>
    <lineage>
        <taxon>Eukaryota</taxon>
        <taxon>Fungi</taxon>
        <taxon>Dikarya</taxon>
        <taxon>Ascomycota</taxon>
        <taxon>Pezizomycotina</taxon>
        <taxon>Dothideomycetes</taxon>
        <taxon>Pleosporomycetidae</taxon>
        <taxon>Pleosporales</taxon>
        <taxon>Diademaceae</taxon>
        <taxon>Clathrospora</taxon>
    </lineage>
</organism>
<protein>
    <submittedName>
        <fullName evidence="1">Uncharacterized protein</fullName>
    </submittedName>
</protein>
<dbReference type="EMBL" id="ML976161">
    <property type="protein sequence ID" value="KAF1936952.1"/>
    <property type="molecule type" value="Genomic_DNA"/>
</dbReference>
<dbReference type="Proteomes" id="UP000800038">
    <property type="component" value="Unassembled WGS sequence"/>
</dbReference>
<evidence type="ECO:0000313" key="2">
    <source>
        <dbReference type="Proteomes" id="UP000800038"/>
    </source>
</evidence>
<dbReference type="AlphaFoldDB" id="A0A6A5SA95"/>
<keyword evidence="2" id="KW-1185">Reference proteome</keyword>
<evidence type="ECO:0000313" key="1">
    <source>
        <dbReference type="EMBL" id="KAF1936952.1"/>
    </source>
</evidence>
<proteinExistence type="predicted"/>
<gene>
    <name evidence="1" type="ORF">EJ02DRAFT_69618</name>
</gene>
<sequence length="106" mass="11807">MGWLRARLHEGVRVGGFDDQAMATCLRVPRCRPHRDAPGFQLMTTRIFIVCCLDYRCDGIATQYTLSHVSLHPKHKHTSSPIPTPATRSLPGVLVTCYTTGPGTWD</sequence>